<evidence type="ECO:0000256" key="9">
    <source>
        <dbReference type="ARBA" id="ARBA00049020"/>
    </source>
</evidence>
<sequence>MPNNRRWKTRIFCATSLNGYLARSDHSLTWLTSPSPNPSHPTPTPSSSKATPTFEEHMATVDFIVMGRQTFDVCMSFQEWPYPKEKELLVLSRTLGSIPEEQMEVKGLVAAKVRVIRSMEEAEAVLDAEATVGRMVYVDGGETGREFLRRGWVDEVVLTVAPVVLAGGGRGLFGSLGEELEEDLELTLVGVDIIEHGMVTVYYKVKGPEA</sequence>
<evidence type="ECO:0000256" key="2">
    <source>
        <dbReference type="ARBA" id="ARBA00009723"/>
    </source>
</evidence>
<dbReference type="PANTHER" id="PTHR38011:SF11">
    <property type="entry name" value="2,5-DIAMINO-6-RIBOSYLAMINO-4(3H)-PYRIMIDINONE 5'-PHOSPHATE REDUCTASE"/>
    <property type="match status" value="1"/>
</dbReference>
<evidence type="ECO:0000256" key="1">
    <source>
        <dbReference type="ARBA" id="ARBA00003555"/>
    </source>
</evidence>
<evidence type="ECO:0000256" key="6">
    <source>
        <dbReference type="ARBA" id="ARBA00030073"/>
    </source>
</evidence>
<evidence type="ECO:0000313" key="13">
    <source>
        <dbReference type="Proteomes" id="UP001610334"/>
    </source>
</evidence>
<evidence type="ECO:0000256" key="7">
    <source>
        <dbReference type="ARBA" id="ARBA00031630"/>
    </source>
</evidence>
<dbReference type="EC" id="1.1.1.302" evidence="3"/>
<evidence type="ECO:0000259" key="11">
    <source>
        <dbReference type="Pfam" id="PF01872"/>
    </source>
</evidence>
<dbReference type="InterPro" id="IPR002734">
    <property type="entry name" value="RibDG_C"/>
</dbReference>
<gene>
    <name evidence="12" type="ORF">BJX63DRAFT_434475</name>
</gene>
<accession>A0ABR4H5V1</accession>
<evidence type="ECO:0000256" key="3">
    <source>
        <dbReference type="ARBA" id="ARBA00012851"/>
    </source>
</evidence>
<evidence type="ECO:0000256" key="5">
    <source>
        <dbReference type="ARBA" id="ARBA00022619"/>
    </source>
</evidence>
<feature type="compositionally biased region" description="Pro residues" evidence="10">
    <location>
        <begin position="35"/>
        <end position="44"/>
    </location>
</feature>
<keyword evidence="5" id="KW-0686">Riboflavin biosynthesis</keyword>
<name>A0ABR4H5V1_9EURO</name>
<feature type="region of interest" description="Disordered" evidence="10">
    <location>
        <begin position="31"/>
        <end position="51"/>
    </location>
</feature>
<dbReference type="EMBL" id="JBFXLT010000075">
    <property type="protein sequence ID" value="KAL2810192.1"/>
    <property type="molecule type" value="Genomic_DNA"/>
</dbReference>
<dbReference type="Gene3D" id="3.40.430.10">
    <property type="entry name" value="Dihydrofolate Reductase, subunit A"/>
    <property type="match status" value="1"/>
</dbReference>
<protein>
    <recommendedName>
        <fullName evidence="4">2,5-diamino-6-ribosylamino-4(3H)-pyrimidinone 5'-phosphate reductase</fullName>
        <ecNumber evidence="3">1.1.1.302</ecNumber>
    </recommendedName>
    <alternativeName>
        <fullName evidence="7">2,5-diamino-6-(5-phospho-D-ribosylamino)pyrimidin-4(3H)-one reductase</fullName>
    </alternativeName>
    <alternativeName>
        <fullName evidence="6">2,5-diamino-6-ribitylamino-4(3H)-pyrimidinone 5'-phosphate synthase</fullName>
    </alternativeName>
</protein>
<evidence type="ECO:0000256" key="8">
    <source>
        <dbReference type="ARBA" id="ARBA00047550"/>
    </source>
</evidence>
<comment type="similarity">
    <text evidence="2">Belongs to the HTP reductase family.</text>
</comment>
<dbReference type="SUPFAM" id="SSF53597">
    <property type="entry name" value="Dihydrofolate reductase-like"/>
    <property type="match status" value="1"/>
</dbReference>
<comment type="catalytic activity">
    <reaction evidence="9">
        <text>2,5-diamino-6-(1-D-ribitylamino)pyrimidin-4(3H)-one 5'-phosphate + NADP(+) = 2,5-diamino-6-(1-D-ribosylamino)pyrimidin-4(3H)-one 5'-phosphate + NADPH + H(+)</text>
        <dbReference type="Rhea" id="RHEA:27278"/>
        <dbReference type="ChEBI" id="CHEBI:15378"/>
        <dbReference type="ChEBI" id="CHEBI:57783"/>
        <dbReference type="ChEBI" id="CHEBI:58349"/>
        <dbReference type="ChEBI" id="CHEBI:58890"/>
        <dbReference type="ChEBI" id="CHEBI:59545"/>
        <dbReference type="EC" id="1.1.1.302"/>
    </reaction>
</comment>
<feature type="domain" description="Bacterial bifunctional deaminase-reductase C-terminal" evidence="11">
    <location>
        <begin position="11"/>
        <end position="198"/>
    </location>
</feature>
<keyword evidence="13" id="KW-1185">Reference proteome</keyword>
<organism evidence="12 13">
    <name type="scientific">Aspergillus granulosus</name>
    <dbReference type="NCBI Taxonomy" id="176169"/>
    <lineage>
        <taxon>Eukaryota</taxon>
        <taxon>Fungi</taxon>
        <taxon>Dikarya</taxon>
        <taxon>Ascomycota</taxon>
        <taxon>Pezizomycotina</taxon>
        <taxon>Eurotiomycetes</taxon>
        <taxon>Eurotiomycetidae</taxon>
        <taxon>Eurotiales</taxon>
        <taxon>Aspergillaceae</taxon>
        <taxon>Aspergillus</taxon>
        <taxon>Aspergillus subgen. Nidulantes</taxon>
    </lineage>
</organism>
<dbReference type="Proteomes" id="UP001610334">
    <property type="component" value="Unassembled WGS sequence"/>
</dbReference>
<comment type="catalytic activity">
    <reaction evidence="8">
        <text>2,5-diamino-6-(1-D-ribitylamino)pyrimidin-4(3H)-one 5'-phosphate + NAD(+) = 2,5-diamino-6-(1-D-ribosylamino)pyrimidin-4(3H)-one 5'-phosphate + NADH + H(+)</text>
        <dbReference type="Rhea" id="RHEA:27274"/>
        <dbReference type="ChEBI" id="CHEBI:15378"/>
        <dbReference type="ChEBI" id="CHEBI:57540"/>
        <dbReference type="ChEBI" id="CHEBI:57945"/>
        <dbReference type="ChEBI" id="CHEBI:58890"/>
        <dbReference type="ChEBI" id="CHEBI:59545"/>
        <dbReference type="EC" id="1.1.1.302"/>
    </reaction>
</comment>
<reference evidence="12 13" key="1">
    <citation type="submission" date="2024-07" db="EMBL/GenBank/DDBJ databases">
        <title>Section-level genome sequencing and comparative genomics of Aspergillus sections Usti and Cavernicolus.</title>
        <authorList>
            <consortium name="Lawrence Berkeley National Laboratory"/>
            <person name="Nybo J.L."/>
            <person name="Vesth T.C."/>
            <person name="Theobald S."/>
            <person name="Frisvad J.C."/>
            <person name="Larsen T.O."/>
            <person name="Kjaerboelling I."/>
            <person name="Rothschild-Mancinelli K."/>
            <person name="Lyhne E.K."/>
            <person name="Kogle M.E."/>
            <person name="Barry K."/>
            <person name="Clum A."/>
            <person name="Na H."/>
            <person name="Ledsgaard L."/>
            <person name="Lin J."/>
            <person name="Lipzen A."/>
            <person name="Kuo A."/>
            <person name="Riley R."/>
            <person name="Mondo S."/>
            <person name="Labutti K."/>
            <person name="Haridas S."/>
            <person name="Pangalinan J."/>
            <person name="Salamov A.A."/>
            <person name="Simmons B.A."/>
            <person name="Magnuson J.K."/>
            <person name="Chen J."/>
            <person name="Drula E."/>
            <person name="Henrissat B."/>
            <person name="Wiebenga A."/>
            <person name="Lubbers R.J."/>
            <person name="Gomes A.C."/>
            <person name="Makela M.R."/>
            <person name="Stajich J."/>
            <person name="Grigoriev I.V."/>
            <person name="Mortensen U.H."/>
            <person name="De Vries R.P."/>
            <person name="Baker S.E."/>
            <person name="Andersen M.R."/>
        </authorList>
    </citation>
    <scope>NUCLEOTIDE SEQUENCE [LARGE SCALE GENOMIC DNA]</scope>
    <source>
        <strain evidence="12 13">CBS 588.65</strain>
    </source>
</reference>
<dbReference type="InterPro" id="IPR050765">
    <property type="entry name" value="Riboflavin_Biosynth_HTPR"/>
</dbReference>
<dbReference type="InterPro" id="IPR024072">
    <property type="entry name" value="DHFR-like_dom_sf"/>
</dbReference>
<evidence type="ECO:0000256" key="4">
    <source>
        <dbReference type="ARBA" id="ARBA00015035"/>
    </source>
</evidence>
<evidence type="ECO:0000256" key="10">
    <source>
        <dbReference type="SAM" id="MobiDB-lite"/>
    </source>
</evidence>
<comment type="function">
    <text evidence="1">Catalyzes an early step in riboflavin biosynthesis, the NADPH-dependent reduction of the ribose side chain of 2,5-diamino-6-ribosylamino-4(3H)-pyrimidinone 5'-phosphate, yielding 2,5-diamino-6-ribitylamino-4(3H)-pyrimidinone 5'-phosphate.</text>
</comment>
<proteinExistence type="inferred from homology"/>
<comment type="caution">
    <text evidence="12">The sequence shown here is derived from an EMBL/GenBank/DDBJ whole genome shotgun (WGS) entry which is preliminary data.</text>
</comment>
<dbReference type="Pfam" id="PF01872">
    <property type="entry name" value="RibD_C"/>
    <property type="match status" value="1"/>
</dbReference>
<dbReference type="PANTHER" id="PTHR38011">
    <property type="entry name" value="DIHYDROFOLATE REDUCTASE FAMILY PROTEIN (AFU_ORTHOLOGUE AFUA_8G06820)"/>
    <property type="match status" value="1"/>
</dbReference>
<evidence type="ECO:0000313" key="12">
    <source>
        <dbReference type="EMBL" id="KAL2810192.1"/>
    </source>
</evidence>